<protein>
    <recommendedName>
        <fullName evidence="5">Ig-like domain-containing protein</fullName>
    </recommendedName>
</protein>
<dbReference type="GO" id="GO:0098609">
    <property type="term" value="P:cell-cell adhesion"/>
    <property type="evidence" value="ECO:0007669"/>
    <property type="project" value="TreeGrafter"/>
</dbReference>
<evidence type="ECO:0000313" key="6">
    <source>
        <dbReference type="EMBL" id="TGZ63663.1"/>
    </source>
</evidence>
<dbReference type="STRING" id="147828.A0A4S2LJ77"/>
<dbReference type="AlphaFoldDB" id="A0A4S2LJ77"/>
<evidence type="ECO:0000256" key="1">
    <source>
        <dbReference type="ARBA" id="ARBA00022737"/>
    </source>
</evidence>
<dbReference type="InterPro" id="IPR036179">
    <property type="entry name" value="Ig-like_dom_sf"/>
</dbReference>
<keyword evidence="4" id="KW-1133">Transmembrane helix</keyword>
<dbReference type="SUPFAM" id="SSF48726">
    <property type="entry name" value="Immunoglobulin"/>
    <property type="match status" value="1"/>
</dbReference>
<dbReference type="SMART" id="SM00409">
    <property type="entry name" value="IG"/>
    <property type="match status" value="1"/>
</dbReference>
<keyword evidence="4" id="KW-0472">Membrane</keyword>
<evidence type="ECO:0000256" key="4">
    <source>
        <dbReference type="SAM" id="Phobius"/>
    </source>
</evidence>
<dbReference type="Pfam" id="PF13927">
    <property type="entry name" value="Ig_3"/>
    <property type="match status" value="1"/>
</dbReference>
<evidence type="ECO:0000256" key="2">
    <source>
        <dbReference type="ARBA" id="ARBA00023157"/>
    </source>
</evidence>
<evidence type="ECO:0000256" key="3">
    <source>
        <dbReference type="SAM" id="MobiDB-lite"/>
    </source>
</evidence>
<name>A0A4S2LJ77_OPIFE</name>
<dbReference type="GO" id="GO:0016020">
    <property type="term" value="C:membrane"/>
    <property type="evidence" value="ECO:0007669"/>
    <property type="project" value="UniProtKB-SubCell"/>
</dbReference>
<keyword evidence="2" id="KW-1015">Disulfide bond</keyword>
<sequence>MNYRRKCPVIDNFMWIYFRKACMVYLLLLPLRIARATNNEDLITPNETHLEGVPRIIRQPKPLYYTTKNHPAIVDCVAEPVSYVVVECAEQVIPYGGPDASGRLKVTRLNSANRPDPDGMRWRIEIQIHAKEVEEWFDSYVCHFEVWNGVPFLKRPKKIVSETAVITEAYLKRNFKLKPISTTLILGQRLEMVCSPPEGRPEPEVYWTKDGMRISLALFPQIQIDGESRLIIEDTKNSDSGNYTCVADLFRQEFRYAHAIVKVLEPVEEKMIKPQTHYSWMHAREATLCATLFSVVTVVLLVLFVVVAARTKIQNFSAKYWHLNRFCALNLYGKDDYKPASIHSRARTCYSKKAHSPATSAHNIPTHVKNKYTQSPPAIKPDPVSGIYETLEHNEVVIRHALIYSNPLHGYGSYAVTTSSQLLASSVIPPYNHLNISRWTSRNLYFGHPFFGLKIDLPITSAHFHSADTSKTHYEHLDHAEVQSSTERLYDNSDTSRTFVKPADQSSVYAFVPHEKSSSENCLSSSSSRTTPSSSVRENGFSGPIHADGDSMMDDTKSQCSIFEHNSSTKSAVKDCESKLSEINYPLCSTVLRHQFDIHCDHQALVIPITQFGSNCSNLDSPAAATASYCFNTKQGGWCLPVPTPDISKRRNNPHVVAKSRFISDQLAESEYSTIQCTTMEQSCWKH</sequence>
<accession>A0A4S2LJ77</accession>
<keyword evidence="7" id="KW-1185">Reference proteome</keyword>
<dbReference type="InterPro" id="IPR003598">
    <property type="entry name" value="Ig_sub2"/>
</dbReference>
<reference evidence="6 7" key="1">
    <citation type="journal article" date="2019" name="BMC Genomics">
        <title>New insights from Opisthorchis felineus genome: update on genomics of the epidemiologically important liver flukes.</title>
        <authorList>
            <person name="Ershov N.I."/>
            <person name="Mordvinov V.A."/>
            <person name="Prokhortchouk E.B."/>
            <person name="Pakharukova M.Y."/>
            <person name="Gunbin K.V."/>
            <person name="Ustyantsev K."/>
            <person name="Genaev M.A."/>
            <person name="Blinov A.G."/>
            <person name="Mazur A."/>
            <person name="Boulygina E."/>
            <person name="Tsygankova S."/>
            <person name="Khrameeva E."/>
            <person name="Chekanov N."/>
            <person name="Fan G."/>
            <person name="Xiao A."/>
            <person name="Zhang H."/>
            <person name="Xu X."/>
            <person name="Yang H."/>
            <person name="Solovyev V."/>
            <person name="Lee S.M."/>
            <person name="Liu X."/>
            <person name="Afonnikov D.A."/>
            <person name="Skryabin K.G."/>
        </authorList>
    </citation>
    <scope>NUCLEOTIDE SEQUENCE [LARGE SCALE GENOMIC DNA]</scope>
    <source>
        <strain evidence="6">AK-0245</strain>
        <tissue evidence="6">Whole organism</tissue>
    </source>
</reference>
<dbReference type="OrthoDB" id="5973910at2759"/>
<proteinExistence type="predicted"/>
<dbReference type="SMART" id="SM00408">
    <property type="entry name" value="IGc2"/>
    <property type="match status" value="1"/>
</dbReference>
<organism evidence="6 7">
    <name type="scientific">Opisthorchis felineus</name>
    <dbReference type="NCBI Taxonomy" id="147828"/>
    <lineage>
        <taxon>Eukaryota</taxon>
        <taxon>Metazoa</taxon>
        <taxon>Spiralia</taxon>
        <taxon>Lophotrochozoa</taxon>
        <taxon>Platyhelminthes</taxon>
        <taxon>Trematoda</taxon>
        <taxon>Digenea</taxon>
        <taxon>Opisthorchiida</taxon>
        <taxon>Opisthorchiata</taxon>
        <taxon>Opisthorchiidae</taxon>
        <taxon>Opisthorchis</taxon>
    </lineage>
</organism>
<keyword evidence="4" id="KW-0812">Transmembrane</keyword>
<dbReference type="PANTHER" id="PTHR44170:SF6">
    <property type="entry name" value="CONTACTIN"/>
    <property type="match status" value="1"/>
</dbReference>
<evidence type="ECO:0000313" key="7">
    <source>
        <dbReference type="Proteomes" id="UP000308267"/>
    </source>
</evidence>
<dbReference type="PROSITE" id="PS50835">
    <property type="entry name" value="IG_LIKE"/>
    <property type="match status" value="1"/>
</dbReference>
<gene>
    <name evidence="6" type="ORF">CRM22_006803</name>
</gene>
<dbReference type="EMBL" id="SJOL01007106">
    <property type="protein sequence ID" value="TGZ63663.1"/>
    <property type="molecule type" value="Genomic_DNA"/>
</dbReference>
<dbReference type="InterPro" id="IPR007110">
    <property type="entry name" value="Ig-like_dom"/>
</dbReference>
<feature type="compositionally biased region" description="Low complexity" evidence="3">
    <location>
        <begin position="519"/>
        <end position="535"/>
    </location>
</feature>
<dbReference type="InterPro" id="IPR013783">
    <property type="entry name" value="Ig-like_fold"/>
</dbReference>
<comment type="caution">
    <text evidence="6">The sequence shown here is derived from an EMBL/GenBank/DDBJ whole genome shotgun (WGS) entry which is preliminary data.</text>
</comment>
<dbReference type="InterPro" id="IPR003599">
    <property type="entry name" value="Ig_sub"/>
</dbReference>
<feature type="region of interest" description="Disordered" evidence="3">
    <location>
        <begin position="518"/>
        <end position="552"/>
    </location>
</feature>
<evidence type="ECO:0000259" key="5">
    <source>
        <dbReference type="PROSITE" id="PS50835"/>
    </source>
</evidence>
<dbReference type="Gene3D" id="2.60.40.10">
    <property type="entry name" value="Immunoglobulins"/>
    <property type="match status" value="2"/>
</dbReference>
<dbReference type="Proteomes" id="UP000308267">
    <property type="component" value="Unassembled WGS sequence"/>
</dbReference>
<feature type="domain" description="Ig-like" evidence="5">
    <location>
        <begin position="156"/>
        <end position="247"/>
    </location>
</feature>
<dbReference type="PANTHER" id="PTHR44170">
    <property type="entry name" value="PROTEIN SIDEKICK"/>
    <property type="match status" value="1"/>
</dbReference>
<keyword evidence="1" id="KW-0677">Repeat</keyword>
<feature type="transmembrane region" description="Helical" evidence="4">
    <location>
        <begin position="290"/>
        <end position="309"/>
    </location>
</feature>